<accession>A0A413WVK0</accession>
<dbReference type="PANTHER" id="PTHR38436:SF1">
    <property type="entry name" value="ESTER CYCLASE"/>
    <property type="match status" value="1"/>
</dbReference>
<name>A0A413WVK0_9FIRM</name>
<dbReference type="SUPFAM" id="SSF54427">
    <property type="entry name" value="NTF2-like"/>
    <property type="match status" value="1"/>
</dbReference>
<organism evidence="1 2">
    <name type="scientific">Hungatella hathewayi</name>
    <dbReference type="NCBI Taxonomy" id="154046"/>
    <lineage>
        <taxon>Bacteria</taxon>
        <taxon>Bacillati</taxon>
        <taxon>Bacillota</taxon>
        <taxon>Clostridia</taxon>
        <taxon>Lachnospirales</taxon>
        <taxon>Lachnospiraceae</taxon>
        <taxon>Hungatella</taxon>
    </lineage>
</organism>
<sequence>MSNKEIIKYFYEVVVSENMLDELPQYISEDCVQRDGKNEIFIGIDGMKQHLMSVKNTYPDYTMEIIRQFEDGDTVISEFIMRGTHKGEFIGIMPMNRVIEMTGVDIDKIVNGKIVEHGGAVNTFDAFWENGLIKPV</sequence>
<dbReference type="GO" id="GO:0030638">
    <property type="term" value="P:polyketide metabolic process"/>
    <property type="evidence" value="ECO:0007669"/>
    <property type="project" value="InterPro"/>
</dbReference>
<protein>
    <submittedName>
        <fullName evidence="1">Uncharacterized protein</fullName>
    </submittedName>
</protein>
<comment type="caution">
    <text evidence="1">The sequence shown here is derived from an EMBL/GenBank/DDBJ whole genome shotgun (WGS) entry which is preliminary data.</text>
</comment>
<gene>
    <name evidence="1" type="ORF">CE91St55_45900</name>
</gene>
<dbReference type="GeneID" id="93148747"/>
<dbReference type="Gene3D" id="3.10.450.50">
    <property type="match status" value="1"/>
</dbReference>
<dbReference type="EMBL" id="BQNJ01000002">
    <property type="protein sequence ID" value="GKH02609.1"/>
    <property type="molecule type" value="Genomic_DNA"/>
</dbReference>
<evidence type="ECO:0000313" key="1">
    <source>
        <dbReference type="EMBL" id="GKH02609.1"/>
    </source>
</evidence>
<evidence type="ECO:0000313" key="2">
    <source>
        <dbReference type="Proteomes" id="UP001055091"/>
    </source>
</evidence>
<reference evidence="1" key="1">
    <citation type="submission" date="2022-01" db="EMBL/GenBank/DDBJ databases">
        <title>Novel bile acid biosynthetic pathways are enriched in the microbiome of centenarians.</title>
        <authorList>
            <person name="Sato Y."/>
            <person name="Atarashi K."/>
            <person name="Plichta R.D."/>
            <person name="Arai Y."/>
            <person name="Sasajima S."/>
            <person name="Kearney M.S."/>
            <person name="Suda W."/>
            <person name="Takeshita K."/>
            <person name="Sasaki T."/>
            <person name="Okamoto S."/>
            <person name="Skelly N.A."/>
            <person name="Okamura Y."/>
            <person name="Vlamakis H."/>
            <person name="Li Y."/>
            <person name="Tanoue T."/>
            <person name="Takei H."/>
            <person name="Nittono H."/>
            <person name="Narushima S."/>
            <person name="Irie J."/>
            <person name="Itoh H."/>
            <person name="Moriya K."/>
            <person name="Sugiura Y."/>
            <person name="Suematsu M."/>
            <person name="Moritoki N."/>
            <person name="Shibata S."/>
            <person name="Littman R.D."/>
            <person name="Fischbach A.M."/>
            <person name="Uwamino Y."/>
            <person name="Inoue T."/>
            <person name="Honda A."/>
            <person name="Hattori M."/>
            <person name="Murai T."/>
            <person name="Xavier J.R."/>
            <person name="Hirose N."/>
            <person name="Honda K."/>
        </authorList>
    </citation>
    <scope>NUCLEOTIDE SEQUENCE</scope>
    <source>
        <strain evidence="1">CE91-St55</strain>
    </source>
</reference>
<dbReference type="InterPro" id="IPR032710">
    <property type="entry name" value="NTF2-like_dom_sf"/>
</dbReference>
<dbReference type="Pfam" id="PF07366">
    <property type="entry name" value="SnoaL"/>
    <property type="match status" value="1"/>
</dbReference>
<dbReference type="RefSeq" id="WP_006776880.1">
    <property type="nucleotide sequence ID" value="NZ_BQNJ01000002.1"/>
</dbReference>
<dbReference type="AlphaFoldDB" id="A0A413WVK0"/>
<proteinExistence type="predicted"/>
<dbReference type="PANTHER" id="PTHR38436">
    <property type="entry name" value="POLYKETIDE CYCLASE SNOAL-LIKE DOMAIN"/>
    <property type="match status" value="1"/>
</dbReference>
<dbReference type="Proteomes" id="UP001055091">
    <property type="component" value="Unassembled WGS sequence"/>
</dbReference>
<dbReference type="InterPro" id="IPR009959">
    <property type="entry name" value="Cyclase_SnoaL-like"/>
</dbReference>